<evidence type="ECO:0000313" key="2">
    <source>
        <dbReference type="Proteomes" id="UP001202827"/>
    </source>
</evidence>
<dbReference type="EMBL" id="JALPRY010000004">
    <property type="protein sequence ID" value="MCK8779115.1"/>
    <property type="molecule type" value="Genomic_DNA"/>
</dbReference>
<protein>
    <recommendedName>
        <fullName evidence="3">Uracil-DNA glycosylase-like domain-containing protein</fullName>
    </recommendedName>
</protein>
<name>A0ABT0IMK5_9HYPH</name>
<dbReference type="RefSeq" id="WP_248681925.1">
    <property type="nucleotide sequence ID" value="NZ_JALPRY010000004.1"/>
</dbReference>
<evidence type="ECO:0008006" key="3">
    <source>
        <dbReference type="Google" id="ProtNLM"/>
    </source>
</evidence>
<accession>A0ABT0IMK5</accession>
<keyword evidence="2" id="KW-1185">Reference proteome</keyword>
<reference evidence="1 2" key="1">
    <citation type="submission" date="2022-04" db="EMBL/GenBank/DDBJ databases">
        <title>Rhizobium coralii sp. nov., isolated from coral Turbinaria peltata.</title>
        <authorList>
            <person name="Sun H."/>
        </authorList>
    </citation>
    <scope>NUCLEOTIDE SEQUENCE [LARGE SCALE GENOMIC DNA]</scope>
    <source>
        <strain evidence="1 2">NTR19</strain>
    </source>
</reference>
<gene>
    <name evidence="1" type="ORF">M0654_03860</name>
</gene>
<dbReference type="Proteomes" id="UP001202827">
    <property type="component" value="Unassembled WGS sequence"/>
</dbReference>
<proteinExistence type="predicted"/>
<evidence type="ECO:0000313" key="1">
    <source>
        <dbReference type="EMBL" id="MCK8779115.1"/>
    </source>
</evidence>
<organism evidence="1 2">
    <name type="scientific">Neorhizobium turbinariae</name>
    <dbReference type="NCBI Taxonomy" id="2937795"/>
    <lineage>
        <taxon>Bacteria</taxon>
        <taxon>Pseudomonadati</taxon>
        <taxon>Pseudomonadota</taxon>
        <taxon>Alphaproteobacteria</taxon>
        <taxon>Hyphomicrobiales</taxon>
        <taxon>Rhizobiaceae</taxon>
        <taxon>Rhizobium/Agrobacterium group</taxon>
        <taxon>Neorhizobium</taxon>
    </lineage>
</organism>
<comment type="caution">
    <text evidence="1">The sequence shown here is derived from an EMBL/GenBank/DDBJ whole genome shotgun (WGS) entry which is preliminary data.</text>
</comment>
<sequence>MAEPWRGDLWGDSENIIGGARLMILGESHHSAEHAVGSYVPNMTQDVVQAYLEGKLGKTGKFFANVERLVTGSRDKPLTREQSDAFWRSVVFYNYIPVVAASKPNSRPLPEMWEGDTPRIFFDAVKRSEAEIILVCGRDLWRRKKHHVTIPAAYNIAGRSFEAHEINWSDNYGAVAAHILHPSGSRGWTFDANVPVVNYLFDELGRRRQVRGEPTLPDWKSALRL</sequence>